<keyword evidence="11" id="KW-1015">Disulfide bond</keyword>
<keyword evidence="15" id="KW-1185">Reference proteome</keyword>
<dbReference type="Gene3D" id="3.40.30.10">
    <property type="entry name" value="Glutaredoxin"/>
    <property type="match status" value="1"/>
</dbReference>
<evidence type="ECO:0000313" key="15">
    <source>
        <dbReference type="Proteomes" id="UP000677054"/>
    </source>
</evidence>
<name>A0A7R8X4X4_9CRUS</name>
<evidence type="ECO:0000256" key="2">
    <source>
        <dbReference type="ARBA" id="ARBA00004922"/>
    </source>
</evidence>
<keyword evidence="12" id="KW-0676">Redox-active center</keyword>
<dbReference type="EMBL" id="CAJPEV010000337">
    <property type="protein sequence ID" value="CAG0884173.1"/>
    <property type="molecule type" value="Genomic_DNA"/>
</dbReference>
<evidence type="ECO:0000256" key="8">
    <source>
        <dbReference type="ARBA" id="ARBA00022982"/>
    </source>
</evidence>
<evidence type="ECO:0000256" key="7">
    <source>
        <dbReference type="ARBA" id="ARBA00022824"/>
    </source>
</evidence>
<keyword evidence="3" id="KW-0813">Transport</keyword>
<evidence type="ECO:0000256" key="4">
    <source>
        <dbReference type="ARBA" id="ARBA00022676"/>
    </source>
</evidence>
<dbReference type="PROSITE" id="PS51352">
    <property type="entry name" value="THIOREDOXIN_2"/>
    <property type="match status" value="1"/>
</dbReference>
<protein>
    <recommendedName>
        <fullName evidence="13">Thioredoxin domain-containing protein</fullName>
    </recommendedName>
</protein>
<dbReference type="FunFam" id="3.40.30.10:FF:000001">
    <property type="entry name" value="Thioredoxin"/>
    <property type="match status" value="1"/>
</dbReference>
<dbReference type="InterPro" id="IPR036249">
    <property type="entry name" value="Thioredoxin-like_sf"/>
</dbReference>
<organism evidence="14">
    <name type="scientific">Darwinula stevensoni</name>
    <dbReference type="NCBI Taxonomy" id="69355"/>
    <lineage>
        <taxon>Eukaryota</taxon>
        <taxon>Metazoa</taxon>
        <taxon>Ecdysozoa</taxon>
        <taxon>Arthropoda</taxon>
        <taxon>Crustacea</taxon>
        <taxon>Oligostraca</taxon>
        <taxon>Ostracoda</taxon>
        <taxon>Podocopa</taxon>
        <taxon>Podocopida</taxon>
        <taxon>Darwinulocopina</taxon>
        <taxon>Darwinuloidea</taxon>
        <taxon>Darwinulidae</taxon>
        <taxon>Darwinula</taxon>
    </lineage>
</organism>
<keyword evidence="9" id="KW-1133">Transmembrane helix</keyword>
<dbReference type="GO" id="GO:0005789">
    <property type="term" value="C:endoplasmic reticulum membrane"/>
    <property type="evidence" value="ECO:0007669"/>
    <property type="project" value="UniProtKB-SubCell"/>
</dbReference>
<dbReference type="Pfam" id="PF00085">
    <property type="entry name" value="Thioredoxin"/>
    <property type="match status" value="1"/>
</dbReference>
<gene>
    <name evidence="14" type="ORF">DSTB1V02_LOCUS2866</name>
</gene>
<dbReference type="PANTHER" id="PTHR13036:SF0">
    <property type="entry name" value="CHITOBIOSYLDIPHOSPHODOLICHOL BETA-MANNOSYLTRANSFERASE"/>
    <property type="match status" value="1"/>
</dbReference>
<keyword evidence="10" id="KW-0472">Membrane</keyword>
<dbReference type="EMBL" id="LR899854">
    <property type="protein sequence ID" value="CAD7242925.1"/>
    <property type="molecule type" value="Genomic_DNA"/>
</dbReference>
<dbReference type="PANTHER" id="PTHR13036">
    <property type="entry name" value="BETA1,4 MANNOSYLTRANSFERASE"/>
    <property type="match status" value="1"/>
</dbReference>
<proteinExistence type="predicted"/>
<dbReference type="SUPFAM" id="SSF52833">
    <property type="entry name" value="Thioredoxin-like"/>
    <property type="match status" value="1"/>
</dbReference>
<dbReference type="InterPro" id="IPR026051">
    <property type="entry name" value="ALG1-like"/>
</dbReference>
<feature type="domain" description="Thioredoxin" evidence="13">
    <location>
        <begin position="11"/>
        <end position="152"/>
    </location>
</feature>
<evidence type="ECO:0000256" key="9">
    <source>
        <dbReference type="ARBA" id="ARBA00022989"/>
    </source>
</evidence>
<keyword evidence="6" id="KW-0812">Transmembrane</keyword>
<evidence type="ECO:0000256" key="3">
    <source>
        <dbReference type="ARBA" id="ARBA00022448"/>
    </source>
</evidence>
<dbReference type="SUPFAM" id="SSF53756">
    <property type="entry name" value="UDP-Glycosyltransferase/glycogen phosphorylase"/>
    <property type="match status" value="1"/>
</dbReference>
<evidence type="ECO:0000256" key="12">
    <source>
        <dbReference type="ARBA" id="ARBA00023284"/>
    </source>
</evidence>
<dbReference type="GO" id="GO:0000030">
    <property type="term" value="F:mannosyltransferase activity"/>
    <property type="evidence" value="ECO:0007669"/>
    <property type="project" value="InterPro"/>
</dbReference>
<reference evidence="14" key="1">
    <citation type="submission" date="2020-11" db="EMBL/GenBank/DDBJ databases">
        <authorList>
            <person name="Tran Van P."/>
        </authorList>
    </citation>
    <scope>NUCLEOTIDE SEQUENCE</scope>
</reference>
<evidence type="ECO:0000256" key="5">
    <source>
        <dbReference type="ARBA" id="ARBA00022679"/>
    </source>
</evidence>
<evidence type="ECO:0000256" key="1">
    <source>
        <dbReference type="ARBA" id="ARBA00004389"/>
    </source>
</evidence>
<dbReference type="Pfam" id="PF13692">
    <property type="entry name" value="Glyco_trans_1_4"/>
    <property type="match status" value="1"/>
</dbReference>
<dbReference type="InterPro" id="IPR013766">
    <property type="entry name" value="Thioredoxin_domain"/>
</dbReference>
<dbReference type="PROSITE" id="PS00194">
    <property type="entry name" value="THIOREDOXIN_1"/>
    <property type="match status" value="1"/>
</dbReference>
<evidence type="ECO:0000259" key="13">
    <source>
        <dbReference type="PROSITE" id="PS51352"/>
    </source>
</evidence>
<evidence type="ECO:0000256" key="11">
    <source>
        <dbReference type="ARBA" id="ARBA00023157"/>
    </source>
</evidence>
<dbReference type="Proteomes" id="UP000677054">
    <property type="component" value="Unassembled WGS sequence"/>
</dbReference>
<comment type="pathway">
    <text evidence="2">Protein modification; protein glycosylation.</text>
</comment>
<comment type="subcellular location">
    <subcellularLocation>
        <location evidence="1">Endoplasmic reticulum membrane</location>
        <topology evidence="1">Single-pass membrane protein</topology>
    </subcellularLocation>
</comment>
<keyword evidence="8" id="KW-0249">Electron transport</keyword>
<dbReference type="CDD" id="cd02947">
    <property type="entry name" value="TRX_family"/>
    <property type="match status" value="1"/>
</dbReference>
<evidence type="ECO:0000313" key="14">
    <source>
        <dbReference type="EMBL" id="CAD7242925.1"/>
    </source>
</evidence>
<evidence type="ECO:0000256" key="10">
    <source>
        <dbReference type="ARBA" id="ARBA00023136"/>
    </source>
</evidence>
<keyword evidence="5" id="KW-0808">Transferase</keyword>
<dbReference type="OrthoDB" id="614844at2759"/>
<keyword evidence="7" id="KW-0256">Endoplasmic reticulum</keyword>
<keyword evidence="4" id="KW-0328">Glycosyltransferase</keyword>
<dbReference type="InterPro" id="IPR017937">
    <property type="entry name" value="Thioredoxin_CS"/>
</dbReference>
<evidence type="ECO:0000256" key="6">
    <source>
        <dbReference type="ARBA" id="ARBA00022692"/>
    </source>
</evidence>
<dbReference type="AlphaFoldDB" id="A0A7R8X4X4"/>
<dbReference type="Gene3D" id="3.40.50.2000">
    <property type="entry name" value="Glycogen Phosphorylase B"/>
    <property type="match status" value="1"/>
</dbReference>
<accession>A0A7R8X4X4</accession>
<sequence length="586" mass="66667">MSLLKTLRFCSHQNFQSPAKSAIYIGGRGVQRFFHLSSCSRECFKVQDEEDFEKRVMKSKTPIILDFFATWCGPCKVLTPRLEKVVLAQGDKVHLAKVDIDENGEIAMDFGVSAVPSVMAIRDGKVMDKFMGVIDEDKIQKDDKKGMKQKKEKEELPIVVVVVLGDLGHSPRMRYHVTSLRKEGFRVVFVGYKGSNLDPSILQDEGVKISYVREFNSFGKGFFGYLLKTLLTCIALLWALPWTLAPKCILVQNPPSIPSLPILWLYCLIAHSRLMIDWHNYGHTLLKLSLSDSHPFVRLCRWCEWTFGAKAAANFCVTEAMRKDLEKHGISALTLRDLPNERFRPVSVKERHEILLELVRSGQCPALKGVDENSTIVTRFCSATGMYVLQEKRPGIIFSSTSWTADEDFSILLTALEEYEDAKCRGLGEYPDLVCIITGKGPLKPHYEKLINSRIWAHVSIYTLWVESLMYPKIVAAVDLGVSLHTSTSGLDLPMKVVDMFACGVPVLAANFFCIEELVRPGETGFLFNDAKELSSLLKNWFQEYPTHLETIQLNQRMSEHLRRWNKLKWHDAWCRSARDAFFFSS</sequence>